<evidence type="ECO:0000313" key="7">
    <source>
        <dbReference type="Proteomes" id="UP001176961"/>
    </source>
</evidence>
<comment type="caution">
    <text evidence="6">The sequence shown here is derived from an EMBL/GenBank/DDBJ whole genome shotgun (WGS) entry which is preliminary data.</text>
</comment>
<evidence type="ECO:0000259" key="5">
    <source>
        <dbReference type="SMART" id="SM01302"/>
    </source>
</evidence>
<dbReference type="GO" id="GO:0010506">
    <property type="term" value="P:regulation of autophagy"/>
    <property type="evidence" value="ECO:0007669"/>
    <property type="project" value="TreeGrafter"/>
</dbReference>
<reference evidence="6" key="1">
    <citation type="submission" date="2023-07" db="EMBL/GenBank/DDBJ databases">
        <authorList>
            <consortium name="CYATHOMIX"/>
        </authorList>
    </citation>
    <scope>NUCLEOTIDE SEQUENCE</scope>
    <source>
        <strain evidence="6">N/A</strain>
    </source>
</reference>
<dbReference type="GO" id="GO:0005737">
    <property type="term" value="C:cytoplasm"/>
    <property type="evidence" value="ECO:0007669"/>
    <property type="project" value="TreeGrafter"/>
</dbReference>
<dbReference type="SMART" id="SM00320">
    <property type="entry name" value="WD40"/>
    <property type="match status" value="5"/>
</dbReference>
<evidence type="ECO:0000256" key="2">
    <source>
        <dbReference type="ARBA" id="ARBA00022574"/>
    </source>
</evidence>
<dbReference type="InterPro" id="IPR036322">
    <property type="entry name" value="WD40_repeat_dom_sf"/>
</dbReference>
<keyword evidence="3" id="KW-0677">Repeat</keyword>
<feature type="region of interest" description="Disordered" evidence="4">
    <location>
        <begin position="945"/>
        <end position="968"/>
    </location>
</feature>
<feature type="compositionally biased region" description="Polar residues" evidence="4">
    <location>
        <begin position="1005"/>
        <end position="1032"/>
    </location>
</feature>
<dbReference type="PANTHER" id="PTHR12848">
    <property type="entry name" value="REGULATORY-ASSOCIATED PROTEIN OF MTOR"/>
    <property type="match status" value="1"/>
</dbReference>
<dbReference type="SMART" id="SM01302">
    <property type="entry name" value="Raptor_N"/>
    <property type="match status" value="1"/>
</dbReference>
<dbReference type="SUPFAM" id="SSF50978">
    <property type="entry name" value="WD40 repeat-like"/>
    <property type="match status" value="1"/>
</dbReference>
<dbReference type="GO" id="GO:0031931">
    <property type="term" value="C:TORC1 complex"/>
    <property type="evidence" value="ECO:0007669"/>
    <property type="project" value="InterPro"/>
</dbReference>
<dbReference type="EMBL" id="CATQJL010000305">
    <property type="protein sequence ID" value="CAJ0602522.1"/>
    <property type="molecule type" value="Genomic_DNA"/>
</dbReference>
<dbReference type="Gene3D" id="2.130.10.10">
    <property type="entry name" value="YVTN repeat-like/Quinoprotein amine dehydrogenase"/>
    <property type="match status" value="1"/>
</dbReference>
<dbReference type="InterPro" id="IPR011989">
    <property type="entry name" value="ARM-like"/>
</dbReference>
<keyword evidence="7" id="KW-1185">Reference proteome</keyword>
<gene>
    <name evidence="6" type="ORF">CYNAS_LOCUS14505</name>
</gene>
<dbReference type="PANTHER" id="PTHR12848:SF16">
    <property type="entry name" value="REGULATORY-ASSOCIATED PROTEIN OF MTOR"/>
    <property type="match status" value="1"/>
</dbReference>
<accession>A0AA36H242</accession>
<dbReference type="GO" id="GO:0009267">
    <property type="term" value="P:cellular response to starvation"/>
    <property type="evidence" value="ECO:0007669"/>
    <property type="project" value="TreeGrafter"/>
</dbReference>
<dbReference type="Proteomes" id="UP001176961">
    <property type="component" value="Unassembled WGS sequence"/>
</dbReference>
<dbReference type="InterPro" id="IPR029347">
    <property type="entry name" value="Raptor_N"/>
</dbReference>
<evidence type="ECO:0000256" key="3">
    <source>
        <dbReference type="ARBA" id="ARBA00022737"/>
    </source>
</evidence>
<sequence length="1494" mass="167627">MRSKVHSEMEILGKTDKLITRYFQESRHVEDILGIKEDGEERDIWRKYSKERMKTVSVALVLCLHIGVDPPDSVPKPSARARLEAWVDPYSCSPQKAAYKIATSLQKSYERWQPRARYKSVIDPTGDDVRKICMSMRRNAKDERVLFHYNGHGVPRPTQNGEIWVFNKNFTQYIPLSLYDLQLCMEFPSIYVWDCSSAETIVNWFMRFAKDHEEDWHKKLLAHQEAVAATSMSGARLNSHMTPDQQAESLKFQRRPKFRECIHLAACREDERLPTNAELPADLFTSCLTTPIHASILWYLIKSGRKNQFPPNLLEEIPGQLNDRRTVLGELNWIFTAITDTIAWNALPRDDFQRLFRQDLLLASLFRSFLLAERVMSANGCNVVSSPSLPSTADHPLWDSWDYTLDLTLNHIQNLLTPKLNFQVIGRDLLAKSSVCSLNTLIDLSGVAGEQDVQHNWFFIEQLKAFEVWLEYGVNKQSSPEQLPIVLQVLLSQAHRQRALELLARFLDLGQWAVGYSLSVGIFPYVLKLLQSTSRELRSWLAFIWAKILAVDPSVQSELFKENGDEPARLESSARSKPVQLRYHFFVTILNDPDTSPRQKIVVAFVLATLFHNNYRIAQENLTKKGYVNLCTELLSENQAKDCRLLKLWILIGLGRLWADYDPARWQAVRLVAYAKVLKELDDNAPEVRAAAVYALGCLVKNRSETNEHASTIDQEICDDLCNKCTKDGSVLVREELLIALQWYIIDFEQRFAKLLWDLAETLGIELIADVPEDQFEHNVIDVAATLSNDDTSGRSPLQTSILRKSSVYRGRQRTSESIMGIEEVVTMNDPAKKSLTSSISQVLSVVSTYAGPSESDVSFRLRANKQLAYLESKNFKEPLERTWVALLKLALDPVEKVARMAQKLVRRVEMTAVDLQNSASAMTEKIESVSSFANMAKVDSSSHVHRDSFSGAEADASNNEAGDANRGGVRFMIGSPIATGMALLFPEANHAHSAAHSPGDNEFAQPSNGTLNSSSSTAKPFTSNQSRQQSTHQRKLSMPSQFPAASRGLEPRTSQLTDLLKQSFTPKRGTTARGEFSKGVLTSTAEPLLTTEFVPWCSRIFVQPILDLIYCKEEVEDFTDRALTLVNPTDWAIFVEQGQRQQAYHEFEHFRTTSCDAQLVFTRIPRCAASISLSMLRKCIYSTDGEQIYITRFEKSYTSLARKFSCNGDNPFNTDKTSSLIVINELSREMLLCGSSAGIVRVWDPSFNIHSHEIEGLPQLVTASNPLCDQSRLPIPEQGAPSTLYDWSQETGRLICGGNVRVIRVWDAHYEKTAQDIPVLAKKGGICALSGELDRDDLIAAGHRDGVVHVHDIRVPGKDSLVMSFSDLSSRVVGVAIRVDANGNAIVAAADEGGDVCVWEPRMIKGPVVEVAVECDADGLRDFAVHSNSEMLACVLKSEVKVYDIRGVSMSTIRHSEPASTISAVAMHKLRCMIAVASTDGIINLYGQPKTTL</sequence>
<dbReference type="InterPro" id="IPR004083">
    <property type="entry name" value="Raptor"/>
</dbReference>
<dbReference type="Pfam" id="PF14538">
    <property type="entry name" value="Raptor_N"/>
    <property type="match status" value="1"/>
</dbReference>
<dbReference type="InterPro" id="IPR016024">
    <property type="entry name" value="ARM-type_fold"/>
</dbReference>
<proteinExistence type="inferred from homology"/>
<dbReference type="GO" id="GO:0038202">
    <property type="term" value="P:TORC1 signaling"/>
    <property type="evidence" value="ECO:0007669"/>
    <property type="project" value="TreeGrafter"/>
</dbReference>
<dbReference type="GO" id="GO:0030307">
    <property type="term" value="P:positive regulation of cell growth"/>
    <property type="evidence" value="ECO:0007669"/>
    <property type="project" value="TreeGrafter"/>
</dbReference>
<dbReference type="GO" id="GO:0030674">
    <property type="term" value="F:protein-macromolecule adaptor activity"/>
    <property type="evidence" value="ECO:0007669"/>
    <property type="project" value="TreeGrafter"/>
</dbReference>
<dbReference type="PRINTS" id="PR01547">
    <property type="entry name" value="YEAST176DUF"/>
</dbReference>
<comment type="similarity">
    <text evidence="1">Belongs to the WD repeat RAPTOR family.</text>
</comment>
<dbReference type="GO" id="GO:0071230">
    <property type="term" value="P:cellular response to amino acid stimulus"/>
    <property type="evidence" value="ECO:0007669"/>
    <property type="project" value="TreeGrafter"/>
</dbReference>
<evidence type="ECO:0000313" key="6">
    <source>
        <dbReference type="EMBL" id="CAJ0602522.1"/>
    </source>
</evidence>
<dbReference type="Gene3D" id="1.25.10.10">
    <property type="entry name" value="Leucine-rich Repeat Variant"/>
    <property type="match status" value="1"/>
</dbReference>
<evidence type="ECO:0000256" key="4">
    <source>
        <dbReference type="SAM" id="MobiDB-lite"/>
    </source>
</evidence>
<dbReference type="InterPro" id="IPR001680">
    <property type="entry name" value="WD40_rpt"/>
</dbReference>
<evidence type="ECO:0000256" key="1">
    <source>
        <dbReference type="ARBA" id="ARBA00009257"/>
    </source>
</evidence>
<feature type="region of interest" description="Disordered" evidence="4">
    <location>
        <begin position="993"/>
        <end position="1054"/>
    </location>
</feature>
<name>A0AA36H242_CYLNA</name>
<protein>
    <recommendedName>
        <fullName evidence="5">Raptor N-terminal CASPase-like domain-containing protein</fullName>
    </recommendedName>
</protein>
<dbReference type="SUPFAM" id="SSF48371">
    <property type="entry name" value="ARM repeat"/>
    <property type="match status" value="1"/>
</dbReference>
<keyword evidence="2" id="KW-0853">WD repeat</keyword>
<feature type="domain" description="Raptor N-terminal CASPase-like" evidence="5">
    <location>
        <begin position="52"/>
        <end position="206"/>
    </location>
</feature>
<dbReference type="InterPro" id="IPR015943">
    <property type="entry name" value="WD40/YVTN_repeat-like_dom_sf"/>
</dbReference>
<organism evidence="6 7">
    <name type="scientific">Cylicocyclus nassatus</name>
    <name type="common">Nematode worm</name>
    <dbReference type="NCBI Taxonomy" id="53992"/>
    <lineage>
        <taxon>Eukaryota</taxon>
        <taxon>Metazoa</taxon>
        <taxon>Ecdysozoa</taxon>
        <taxon>Nematoda</taxon>
        <taxon>Chromadorea</taxon>
        <taxon>Rhabditida</taxon>
        <taxon>Rhabditina</taxon>
        <taxon>Rhabditomorpha</taxon>
        <taxon>Strongyloidea</taxon>
        <taxon>Strongylidae</taxon>
        <taxon>Cylicocyclus</taxon>
    </lineage>
</organism>